<dbReference type="Proteomes" id="UP000001654">
    <property type="component" value="Chromosome"/>
</dbReference>
<dbReference type="KEGG" id="zpr:ZPR_0762"/>
<name>D5BGF3_ZUNPS</name>
<gene>
    <name evidence="1" type="ordered locus">ZPR_0762</name>
</gene>
<keyword evidence="2" id="KW-1185">Reference proteome</keyword>
<dbReference type="HOGENOM" id="CLU_1905984_0_0_10"/>
<proteinExistence type="predicted"/>
<evidence type="ECO:0000313" key="1">
    <source>
        <dbReference type="EMBL" id="ADF51112.1"/>
    </source>
</evidence>
<dbReference type="AlphaFoldDB" id="D5BGF3"/>
<accession>D5BGF3</accession>
<dbReference type="EMBL" id="CP001650">
    <property type="protein sequence ID" value="ADF51112.1"/>
    <property type="molecule type" value="Genomic_DNA"/>
</dbReference>
<evidence type="ECO:0000313" key="2">
    <source>
        <dbReference type="Proteomes" id="UP000001654"/>
    </source>
</evidence>
<sequence>MLLFVSNFRISKMIKMNVTIENTKGKLIDVTIEVYSKEQFVNCCDAENMQEIYARAKDPEKTPGIIYHHKIVKAYIDKEARRAGEITMANALCLCSKSIEKFTLDNYHNKQIFFIELMSHTPYELQYHYLIEN</sequence>
<organism evidence="1 2">
    <name type="scientific">Zunongwangia profunda (strain DSM 18752 / CCTCC AB 206139 / SM-A87)</name>
    <name type="common">Wangia profunda</name>
    <dbReference type="NCBI Taxonomy" id="655815"/>
    <lineage>
        <taxon>Bacteria</taxon>
        <taxon>Pseudomonadati</taxon>
        <taxon>Bacteroidota</taxon>
        <taxon>Flavobacteriia</taxon>
        <taxon>Flavobacteriales</taxon>
        <taxon>Flavobacteriaceae</taxon>
        <taxon>Zunongwangia</taxon>
    </lineage>
</organism>
<protein>
    <submittedName>
        <fullName evidence="1">Uncharacterized protein</fullName>
    </submittedName>
</protein>
<reference evidence="1 2" key="1">
    <citation type="journal article" date="2010" name="BMC Genomics">
        <title>The complete genome of Zunongwangia profunda SM-A87 reveals its adaptation to the deep-sea environment and ecological role in sedimentary organic nitrogen degradation.</title>
        <authorList>
            <person name="Qin Q.L."/>
            <person name="Zhang X.Y."/>
            <person name="Wang X.M."/>
            <person name="Liu G.M."/>
            <person name="Chen X.L."/>
            <person name="Xie B.B."/>
            <person name="Dang H.Y."/>
            <person name="Zhou B.C."/>
            <person name="Yu J."/>
            <person name="Zhang Y.Z."/>
        </authorList>
    </citation>
    <scope>NUCLEOTIDE SEQUENCE [LARGE SCALE GENOMIC DNA]</scope>
    <source>
        <strain evidence="2">DSM 18752 / CCTCC AB 206139 / SM-A87</strain>
    </source>
</reference>